<dbReference type="Proteomes" id="UP001419084">
    <property type="component" value="Unassembled WGS sequence"/>
</dbReference>
<keyword evidence="6 7" id="KW-0560">Oxidoreductase</keyword>
<comment type="function">
    <text evidence="7">Key enzyme in folate metabolism. Catalyzes an essential reaction for de novo glycine and purine synthesis, and for DNA precursor synthesis.</text>
</comment>
<comment type="similarity">
    <text evidence="2 7">Belongs to the dihydrofolate reductase family.</text>
</comment>
<evidence type="ECO:0000256" key="6">
    <source>
        <dbReference type="ARBA" id="ARBA00023002"/>
    </source>
</evidence>
<evidence type="ECO:0000256" key="4">
    <source>
        <dbReference type="ARBA" id="ARBA00022563"/>
    </source>
</evidence>
<evidence type="ECO:0000256" key="3">
    <source>
        <dbReference type="ARBA" id="ARBA00012856"/>
    </source>
</evidence>
<gene>
    <name evidence="9" type="primary">dfrA</name>
    <name evidence="9" type="ORF">LAD12857_42480</name>
</gene>
<dbReference type="CDD" id="cd00209">
    <property type="entry name" value="DHFR"/>
    <property type="match status" value="1"/>
</dbReference>
<comment type="caution">
    <text evidence="9">The sequence shown here is derived from an EMBL/GenBank/DDBJ whole genome shotgun (WGS) entry which is preliminary data.</text>
</comment>
<name>A0ABQ5MBY3_9FIRM</name>
<dbReference type="InterPro" id="IPR024072">
    <property type="entry name" value="DHFR-like_dom_sf"/>
</dbReference>
<dbReference type="SUPFAM" id="SSF53597">
    <property type="entry name" value="Dihydrofolate reductase-like"/>
    <property type="match status" value="1"/>
</dbReference>
<evidence type="ECO:0000256" key="1">
    <source>
        <dbReference type="ARBA" id="ARBA00004903"/>
    </source>
</evidence>
<protein>
    <recommendedName>
        <fullName evidence="3 7">Dihydrofolate reductase</fullName>
        <ecNumber evidence="3 7">1.5.1.3</ecNumber>
    </recommendedName>
</protein>
<dbReference type="EMBL" id="BRPJ01000090">
    <property type="protein sequence ID" value="GLB32325.1"/>
    <property type="molecule type" value="Genomic_DNA"/>
</dbReference>
<organism evidence="9 10">
    <name type="scientific">Lacrimispora amygdalina</name>
    <dbReference type="NCBI Taxonomy" id="253257"/>
    <lineage>
        <taxon>Bacteria</taxon>
        <taxon>Bacillati</taxon>
        <taxon>Bacillota</taxon>
        <taxon>Clostridia</taxon>
        <taxon>Lachnospirales</taxon>
        <taxon>Lachnospiraceae</taxon>
        <taxon>Lacrimispora</taxon>
    </lineage>
</organism>
<evidence type="ECO:0000313" key="9">
    <source>
        <dbReference type="EMBL" id="GLB32325.1"/>
    </source>
</evidence>
<dbReference type="InterPro" id="IPR001796">
    <property type="entry name" value="DHFR_dom"/>
</dbReference>
<feature type="domain" description="DHFR" evidence="8">
    <location>
        <begin position="4"/>
        <end position="172"/>
    </location>
</feature>
<dbReference type="InterPro" id="IPR012259">
    <property type="entry name" value="DHFR"/>
</dbReference>
<comment type="catalytic activity">
    <reaction evidence="7">
        <text>(6S)-5,6,7,8-tetrahydrofolate + NADP(+) = 7,8-dihydrofolate + NADPH + H(+)</text>
        <dbReference type="Rhea" id="RHEA:15009"/>
        <dbReference type="ChEBI" id="CHEBI:15378"/>
        <dbReference type="ChEBI" id="CHEBI:57451"/>
        <dbReference type="ChEBI" id="CHEBI:57453"/>
        <dbReference type="ChEBI" id="CHEBI:57783"/>
        <dbReference type="ChEBI" id="CHEBI:58349"/>
        <dbReference type="EC" id="1.5.1.3"/>
    </reaction>
</comment>
<keyword evidence="10" id="KW-1185">Reference proteome</keyword>
<dbReference type="PROSITE" id="PS51330">
    <property type="entry name" value="DHFR_2"/>
    <property type="match status" value="1"/>
</dbReference>
<comment type="pathway">
    <text evidence="1 7">Cofactor biosynthesis; tetrahydrofolate biosynthesis; 5,6,7,8-tetrahydrofolate from 7,8-dihydrofolate: step 1/1.</text>
</comment>
<sequence>MDMLMNLIVAVDKNWAIGNQGQLLVSIPEDKRMFREETLGQVIIMGRKTLESLPGKQPLYGRTNIVLTRNPDYKVKGAVICSSMEAVMQELDKHTGKECFVIGGQSIYEQFLPYCDTAHVTYIDYAYSADTHFPNLDMDTGWEMCAESEEQTYFNLCYTFRMYRRTGQSVKK</sequence>
<proteinExistence type="inferred from homology"/>
<keyword evidence="5 7" id="KW-0521">NADP</keyword>
<reference evidence="9 10" key="1">
    <citation type="journal article" date="2024" name="Int. J. Syst. Evol. Microbiol.">
        <title>Lacrimispora brassicae sp. nov. isolated from fermented cabbage, and proposal of Clostridium indicum Gundawar et al. 2019 and Clostridium methoxybenzovorans Mechichi et al. 1999 as heterotypic synonyms of Lacrimispora amygdalina (Parshina et al. 2003) Haas and Blanchard 2020 and Lacrimispora indolis (McClung and McCoy 1957) Haas and Blanchard 2020, respectively.</title>
        <authorList>
            <person name="Kobayashi H."/>
            <person name="Tanizawa Y."/>
            <person name="Sakamoto M."/>
            <person name="Ohkuma M."/>
            <person name="Tohno M."/>
        </authorList>
    </citation>
    <scope>NUCLEOTIDE SEQUENCE [LARGE SCALE GENOMIC DNA]</scope>
    <source>
        <strain evidence="9 10">DSM 12857</strain>
    </source>
</reference>
<dbReference type="PRINTS" id="PR00070">
    <property type="entry name" value="DHFR"/>
</dbReference>
<dbReference type="PANTHER" id="PTHR48069">
    <property type="entry name" value="DIHYDROFOLATE REDUCTASE"/>
    <property type="match status" value="1"/>
</dbReference>
<evidence type="ECO:0000256" key="5">
    <source>
        <dbReference type="ARBA" id="ARBA00022857"/>
    </source>
</evidence>
<dbReference type="PANTHER" id="PTHR48069:SF3">
    <property type="entry name" value="DIHYDROFOLATE REDUCTASE"/>
    <property type="match status" value="1"/>
</dbReference>
<dbReference type="PIRSF" id="PIRSF000194">
    <property type="entry name" value="DHFR"/>
    <property type="match status" value="1"/>
</dbReference>
<evidence type="ECO:0000256" key="2">
    <source>
        <dbReference type="ARBA" id="ARBA00009539"/>
    </source>
</evidence>
<evidence type="ECO:0000256" key="7">
    <source>
        <dbReference type="PIRNR" id="PIRNR000194"/>
    </source>
</evidence>
<dbReference type="Gene3D" id="3.40.430.10">
    <property type="entry name" value="Dihydrofolate Reductase, subunit A"/>
    <property type="match status" value="1"/>
</dbReference>
<evidence type="ECO:0000313" key="10">
    <source>
        <dbReference type="Proteomes" id="UP001419084"/>
    </source>
</evidence>
<accession>A0ABQ5MBY3</accession>
<dbReference type="EC" id="1.5.1.3" evidence="3 7"/>
<evidence type="ECO:0000259" key="8">
    <source>
        <dbReference type="PROSITE" id="PS51330"/>
    </source>
</evidence>
<keyword evidence="4 7" id="KW-0554">One-carbon metabolism</keyword>
<dbReference type="Pfam" id="PF00186">
    <property type="entry name" value="DHFR_1"/>
    <property type="match status" value="1"/>
</dbReference>